<gene>
    <name evidence="2" type="ORF">PMEL_200481</name>
</gene>
<dbReference type="Proteomes" id="UP000267517">
    <property type="component" value="Chromosome II"/>
</dbReference>
<feature type="chain" id="PRO_5012377292" description="SusF/SusE family outer membrane protein" evidence="1">
    <location>
        <begin position="26"/>
        <end position="294"/>
    </location>
</feature>
<dbReference type="EMBL" id="AP018050">
    <property type="protein sequence ID" value="BBA29954.1"/>
    <property type="molecule type" value="Genomic_DNA"/>
</dbReference>
<dbReference type="Gene3D" id="2.60.40.3620">
    <property type="match status" value="2"/>
</dbReference>
<protein>
    <recommendedName>
        <fullName evidence="4">SusF/SusE family outer membrane protein</fullName>
    </recommendedName>
</protein>
<accession>A0A250KJ69</accession>
<dbReference type="RefSeq" id="WP_120175051.1">
    <property type="nucleotide sequence ID" value="NZ_AP018050.1"/>
</dbReference>
<dbReference type="AlphaFoldDB" id="A0A250KJ69"/>
<keyword evidence="1" id="KW-0732">Signal</keyword>
<dbReference type="GO" id="GO:0019867">
    <property type="term" value="C:outer membrane"/>
    <property type="evidence" value="ECO:0007669"/>
    <property type="project" value="InterPro"/>
</dbReference>
<dbReference type="GO" id="GO:2001070">
    <property type="term" value="F:starch binding"/>
    <property type="evidence" value="ECO:0007669"/>
    <property type="project" value="InterPro"/>
</dbReference>
<proteinExistence type="predicted"/>
<evidence type="ECO:0000313" key="2">
    <source>
        <dbReference type="EMBL" id="BBA29954.1"/>
    </source>
</evidence>
<evidence type="ECO:0000256" key="1">
    <source>
        <dbReference type="SAM" id="SignalP"/>
    </source>
</evidence>
<sequence length="294" mass="31622">MGLKTFTKSILCCALFVVGALSAKAADCLVIVGEATWGGWNLGQSTVMQKSDENADVFKATVHLDANKEFKFLTELDWGKLEYRAGVSSVTLQSGVEAPLVSSDENADDNKFSVSESANYEIVCNLAEKTVVLTKATYQTTDLKHTALWMIGSATKGGWSIGEGTIMKADATNPAKFSARTELKAGELKFGTNVYAGFDQMFYLRDLSDEGKIVFGGDDNKWNITEEATYDVTVDVAAMTVSFTKVDPTAISTVETANNTPAVYYTLSGVKVEKPVAGVYVKCQGGKSVKVVVK</sequence>
<name>A0A250KJ69_9BACT</name>
<evidence type="ECO:0008006" key="4">
    <source>
        <dbReference type="Google" id="ProtNLM"/>
    </source>
</evidence>
<reference evidence="2 3" key="1">
    <citation type="submission" date="2017-05" db="EMBL/GenBank/DDBJ databases">
        <title>whole genome sequence of Prevotella melaninogenica GAI 07411.</title>
        <authorList>
            <person name="Kondo Y."/>
            <person name="Hoshino T."/>
        </authorList>
    </citation>
    <scope>NUCLEOTIDE SEQUENCE [LARGE SCALE GENOMIC DNA]</scope>
    <source>
        <strain evidence="2 3">GAI 07411</strain>
    </source>
</reference>
<organism evidence="2 3">
    <name type="scientific">Prevotella melaninogenica</name>
    <dbReference type="NCBI Taxonomy" id="28132"/>
    <lineage>
        <taxon>Bacteria</taxon>
        <taxon>Pseudomonadati</taxon>
        <taxon>Bacteroidota</taxon>
        <taxon>Bacteroidia</taxon>
        <taxon>Bacteroidales</taxon>
        <taxon>Prevotellaceae</taxon>
        <taxon>Prevotella</taxon>
    </lineage>
</organism>
<dbReference type="OrthoDB" id="1063724at2"/>
<feature type="signal peptide" evidence="1">
    <location>
        <begin position="1"/>
        <end position="25"/>
    </location>
</feature>
<evidence type="ECO:0000313" key="3">
    <source>
        <dbReference type="Proteomes" id="UP000267517"/>
    </source>
</evidence>